<protein>
    <submittedName>
        <fullName evidence="4">Multicopper oxidase domain-containing protein</fullName>
    </submittedName>
</protein>
<dbReference type="InterPro" id="IPR011706">
    <property type="entry name" value="Cu-oxidase_C"/>
</dbReference>
<name>A0ABS1JIR0_9BURK</name>
<accession>A0ABS1JIR0</accession>
<keyword evidence="5" id="KW-1185">Reference proteome</keyword>
<proteinExistence type="predicted"/>
<dbReference type="PANTHER" id="PTHR48267">
    <property type="entry name" value="CUPREDOXIN SUPERFAMILY PROTEIN"/>
    <property type="match status" value="1"/>
</dbReference>
<feature type="region of interest" description="Disordered" evidence="2">
    <location>
        <begin position="1"/>
        <end position="29"/>
    </location>
</feature>
<comment type="subcellular location">
    <subcellularLocation>
        <location evidence="1">Periplasm</location>
    </subcellularLocation>
</comment>
<evidence type="ECO:0000256" key="2">
    <source>
        <dbReference type="SAM" id="MobiDB-lite"/>
    </source>
</evidence>
<dbReference type="CDD" id="cd13866">
    <property type="entry name" value="CuRO_2_BOD"/>
    <property type="match status" value="1"/>
</dbReference>
<dbReference type="SUPFAM" id="SSF49503">
    <property type="entry name" value="Cupredoxins"/>
    <property type="match status" value="2"/>
</dbReference>
<dbReference type="Pfam" id="PF07731">
    <property type="entry name" value="Cu-oxidase_2"/>
    <property type="match status" value="1"/>
</dbReference>
<evidence type="ECO:0000256" key="1">
    <source>
        <dbReference type="ARBA" id="ARBA00004418"/>
    </source>
</evidence>
<dbReference type="InterPro" id="IPR045087">
    <property type="entry name" value="Cu-oxidase_fam"/>
</dbReference>
<dbReference type="Proteomes" id="UP000622707">
    <property type="component" value="Unassembled WGS sequence"/>
</dbReference>
<dbReference type="EMBL" id="JAEQND010000002">
    <property type="protein sequence ID" value="MBL0424087.1"/>
    <property type="molecule type" value="Genomic_DNA"/>
</dbReference>
<dbReference type="InterPro" id="IPR008972">
    <property type="entry name" value="Cupredoxin"/>
</dbReference>
<feature type="region of interest" description="Disordered" evidence="2">
    <location>
        <begin position="109"/>
        <end position="141"/>
    </location>
</feature>
<feature type="domain" description="Plastocyanin-like" evidence="3">
    <location>
        <begin position="775"/>
        <end position="867"/>
    </location>
</feature>
<dbReference type="Gene3D" id="2.60.40.420">
    <property type="entry name" value="Cupredoxins - blue copper proteins"/>
    <property type="match status" value="3"/>
</dbReference>
<reference evidence="4 5" key="1">
    <citation type="journal article" date="2017" name="Int. J. Syst. Evol. Microbiol.">
        <title>Ramlibacter alkalitolerans sp. nov., alkali-tolerant bacterium isolated from soil of ginseng.</title>
        <authorList>
            <person name="Lee D.H."/>
            <person name="Cha C.J."/>
        </authorList>
    </citation>
    <scope>NUCLEOTIDE SEQUENCE [LARGE SCALE GENOMIC DNA]</scope>
    <source>
        <strain evidence="4 5">KACC 19305</strain>
    </source>
</reference>
<feature type="region of interest" description="Disordered" evidence="2">
    <location>
        <begin position="1088"/>
        <end position="1114"/>
    </location>
</feature>
<evidence type="ECO:0000313" key="5">
    <source>
        <dbReference type="Proteomes" id="UP000622707"/>
    </source>
</evidence>
<sequence>MNVSLASDDVDTFEEPPPTDPGYYRPQSDNPVLSIDALKLAPTPVYGSMEVPGGSYLTKEEVNSGGALAPVDLTSRNYPSNGFPSSLFGATPWTQKLLMFEEFGTERLDPNQQAGTLPFPQPRKGPAPQQDPGNVARSGPDSAELDAFLAQTGLHPFPTRQANTSWSNPWKPEVELFLDRFLAEAPAEGRPPGEGWAHQRWNEFYPQAYFKTVQAGARTNNGVRDARQMHEYKVGEFGPGGLYYNTADDTNPQFDGTTRGIPVRIHPKMPVQDHKSVWTFDGTFPPKLLMVRYGQPVLMRHYNGLPIDPAANHGFGLHTITTHEHNGHNPAESDGFANAFFFPGQFYDYRWPIQLAGYDSINTAATDSRAAFPCAPGETLWVNDMTASRKTCDQGRINIRGDWRETMSTHWFHDHMFDFTAQNVYKGNAAMMNYYSALDRGNEAIADGVSLRLPSGSALPWGNRDYDVNLLIADKAWDRQGQLWFNPFNLDGFIGDRVLVNWQWAPVLDVRARRYRFRILNGSVSRFFEFALVAECTGETTCPMPGPVGSGKSYQRAPFHMVANDGNVMEHAVPFDGTMDLDHDGDAAEHNGVLPLQGIAERYDIVVDFSKYAAGTRLYLVNLLEHDTGVGVNATVALESVLNETYKAVIERKDGVDRRWRDGDPGVGLVMQMVVQPYAGLDASMNPADYEPAKPGKAAGKKMVPLWLDRSDPAMLAKLANARHRAFHFGRNTGTDESPWTIQTDEGLAYTADIRRIDAAAQLANGPTPGGYEGQGTLEVWELKTGGGWSHPVHVHFEEGIILQRGGMEPPEWEKWARKDVYRIGSEDASTRSVQLAIHFREFAGTYMEHCHNTQHEDNSMLLRWDIERPGQFLLMPTPLPSWEGVEYVASVGVPTFRSGSAGGPPVVVPPPNDPPLAGSASTGAVAARPVTMNLLTGATDPDGNNTVHHAEITDWPVALGPKPSPVNGLLSFVPPRVGNFSFGYRVVDDAGVPSTNVGKGSVAAVASEALAFLRANYTRKFGIWAVVGTDRVHAGQTIVVTYANGTFAKGPFAGRSCDGTATIPDCVVGTVLLGASNTWSLNLRLGSGGAKDPGNSDGTWSTRPTSLRASSTAPDLGGSATFPINFVDDADVPPTNVGGGSGAAVAEEAIALVRANYTPKFGIWTVVGTDRVHAGQTIVVAYTSGTFAKGPSAGRSCDGTATVPDCVVGTVVLGASNTWSVNLRLGSGGAKDPSNSDGTWSTPPASVRAFSSSPDLGGSATLPITLIH</sequence>
<feature type="compositionally biased region" description="Polar residues" evidence="2">
    <location>
        <begin position="1097"/>
        <end position="1114"/>
    </location>
</feature>
<organism evidence="4 5">
    <name type="scientific">Ramlibacter alkalitolerans</name>
    <dbReference type="NCBI Taxonomy" id="2039631"/>
    <lineage>
        <taxon>Bacteria</taxon>
        <taxon>Pseudomonadati</taxon>
        <taxon>Pseudomonadota</taxon>
        <taxon>Betaproteobacteria</taxon>
        <taxon>Burkholderiales</taxon>
        <taxon>Comamonadaceae</taxon>
        <taxon>Ramlibacter</taxon>
    </lineage>
</organism>
<evidence type="ECO:0000259" key="3">
    <source>
        <dbReference type="Pfam" id="PF07731"/>
    </source>
</evidence>
<feature type="region of interest" description="Disordered" evidence="2">
    <location>
        <begin position="1228"/>
        <end position="1253"/>
    </location>
</feature>
<feature type="compositionally biased region" description="Polar residues" evidence="2">
    <location>
        <begin position="1234"/>
        <end position="1253"/>
    </location>
</feature>
<dbReference type="PANTHER" id="PTHR48267:SF1">
    <property type="entry name" value="BILIRUBIN OXIDASE"/>
    <property type="match status" value="1"/>
</dbReference>
<comment type="caution">
    <text evidence="4">The sequence shown here is derived from an EMBL/GenBank/DDBJ whole genome shotgun (WGS) entry which is preliminary data.</text>
</comment>
<gene>
    <name evidence="4" type="ORF">JI746_03120</name>
</gene>
<evidence type="ECO:0000313" key="4">
    <source>
        <dbReference type="EMBL" id="MBL0424087.1"/>
    </source>
</evidence>